<gene>
    <name evidence="3" type="primary">LOC113217498</name>
</gene>
<dbReference type="InterPro" id="IPR001206">
    <property type="entry name" value="Diacylglycerol_kinase_cat_dom"/>
</dbReference>
<proteinExistence type="predicted"/>
<feature type="domain" description="DAGKc" evidence="1">
    <location>
        <begin position="127"/>
        <end position="277"/>
    </location>
</feature>
<dbReference type="GO" id="GO:0006672">
    <property type="term" value="P:ceramide metabolic process"/>
    <property type="evidence" value="ECO:0007669"/>
    <property type="project" value="TreeGrafter"/>
</dbReference>
<dbReference type="GO" id="GO:0016020">
    <property type="term" value="C:membrane"/>
    <property type="evidence" value="ECO:0007669"/>
    <property type="project" value="GOC"/>
</dbReference>
<dbReference type="Pfam" id="PF25382">
    <property type="entry name" value="PH_CERK"/>
    <property type="match status" value="1"/>
</dbReference>
<dbReference type="InterPro" id="IPR016064">
    <property type="entry name" value="NAD/diacylglycerol_kinase_sf"/>
</dbReference>
<dbReference type="SMART" id="SM00046">
    <property type="entry name" value="DAGKc"/>
    <property type="match status" value="1"/>
</dbReference>
<organism evidence="2 3">
    <name type="scientific">Frankliniella occidentalis</name>
    <name type="common">Western flower thrips</name>
    <name type="synonym">Euthrips occidentalis</name>
    <dbReference type="NCBI Taxonomy" id="133901"/>
    <lineage>
        <taxon>Eukaryota</taxon>
        <taxon>Metazoa</taxon>
        <taxon>Ecdysozoa</taxon>
        <taxon>Arthropoda</taxon>
        <taxon>Hexapoda</taxon>
        <taxon>Insecta</taxon>
        <taxon>Pterygota</taxon>
        <taxon>Neoptera</taxon>
        <taxon>Paraneoptera</taxon>
        <taxon>Thysanoptera</taxon>
        <taxon>Terebrantia</taxon>
        <taxon>Thripoidea</taxon>
        <taxon>Thripidae</taxon>
        <taxon>Frankliniella</taxon>
    </lineage>
</organism>
<sequence>MGEPSGNDCDPVLLNSFIVKKQRCRVYFHRGVLIWESEAAPYIKVKLPLKHVVGVEYEHPSELSAFTNEIICQEERPEEYTSFTLHYVTQSKRSKLRLSKVTLTHADPIQVASWVKTIRNYIKELTYRPRCLLLFVNPYGGKKRGQKIYEKNVKPLLARAGIETKVVITQYRNHAHETILSQSFDGIDGVACVGGDGTLAEVLNALVLRAAKDKGIDTDDPHAELPQPSVPVGVIPGGSTDTIAYTLHGTNDIQTAVLHIILGESSGLDICSVHNENSLLRYYASMLSYGYLGDVCKSSEKFRWMGPKRYDYSGFRKILANRGYRSEITILSSDSNSPIDGPRCYRDCGTCKIDESSGEEKPAADWKTIKGRFFMVNGVNISCACAKAPNGFSPYCHIGDGCLDVILIKHTSIINILRLLLRVSSKSRTMFDLPFVEVHRAQEFTLQAMPDPKLELLDPDAPDARTSVWNCDGEVVQGTNIKIRVRRQLIRMFSQRMEEEEHEPSCFVWTIELLPQLPWLRVGLKYSGDKRRPGSRASRS</sequence>
<evidence type="ECO:0000313" key="2">
    <source>
        <dbReference type="Proteomes" id="UP000504606"/>
    </source>
</evidence>
<dbReference type="InterPro" id="IPR017438">
    <property type="entry name" value="ATP-NAD_kinase_N"/>
</dbReference>
<reference evidence="3" key="1">
    <citation type="submission" date="2025-08" db="UniProtKB">
        <authorList>
            <consortium name="RefSeq"/>
        </authorList>
    </citation>
    <scope>IDENTIFICATION</scope>
    <source>
        <tissue evidence="3">Whole organism</tissue>
    </source>
</reference>
<dbReference type="AlphaFoldDB" id="A0A9C6TYP3"/>
<keyword evidence="3" id="KW-0808">Transferase</keyword>
<dbReference type="GeneID" id="113217498"/>
<keyword evidence="3" id="KW-0418">Kinase</keyword>
<protein>
    <submittedName>
        <fullName evidence="3">Ceramide kinase isoform X1</fullName>
    </submittedName>
</protein>
<evidence type="ECO:0000313" key="3">
    <source>
        <dbReference type="RefSeq" id="XP_052122680.1"/>
    </source>
</evidence>
<dbReference type="Proteomes" id="UP000504606">
    <property type="component" value="Unplaced"/>
</dbReference>
<dbReference type="Pfam" id="PF00781">
    <property type="entry name" value="DAGK_cat"/>
    <property type="match status" value="1"/>
</dbReference>
<dbReference type="Pfam" id="PF19280">
    <property type="entry name" value="CERK_C"/>
    <property type="match status" value="1"/>
</dbReference>
<dbReference type="Gene3D" id="2.60.200.40">
    <property type="match status" value="1"/>
</dbReference>
<dbReference type="InterPro" id="IPR045363">
    <property type="entry name" value="CERK_C"/>
</dbReference>
<dbReference type="InterPro" id="IPR050187">
    <property type="entry name" value="Lipid_Phosphate_FormReg"/>
</dbReference>
<dbReference type="SUPFAM" id="SSF111331">
    <property type="entry name" value="NAD kinase/diacylglycerol kinase-like"/>
    <property type="match status" value="1"/>
</dbReference>
<dbReference type="PANTHER" id="PTHR12358:SF111">
    <property type="entry name" value="CERAMIDE KINASE, ISOFORM A"/>
    <property type="match status" value="1"/>
</dbReference>
<keyword evidence="2" id="KW-1185">Reference proteome</keyword>
<accession>A0A9C6TYP3</accession>
<evidence type="ECO:0000259" key="1">
    <source>
        <dbReference type="PROSITE" id="PS50146"/>
    </source>
</evidence>
<dbReference type="PROSITE" id="PS50146">
    <property type="entry name" value="DAGK"/>
    <property type="match status" value="1"/>
</dbReference>
<dbReference type="RefSeq" id="XP_052122680.1">
    <property type="nucleotide sequence ID" value="XM_052266720.1"/>
</dbReference>
<dbReference type="Gene3D" id="3.40.50.10330">
    <property type="entry name" value="Probable inorganic polyphosphate/atp-NAD kinase, domain 1"/>
    <property type="match status" value="1"/>
</dbReference>
<name>A0A9C6TYP3_FRAOC</name>
<dbReference type="InterPro" id="IPR057465">
    <property type="entry name" value="CERK_PH"/>
</dbReference>
<dbReference type="PANTHER" id="PTHR12358">
    <property type="entry name" value="SPHINGOSINE KINASE"/>
    <property type="match status" value="1"/>
</dbReference>
<dbReference type="GO" id="GO:0001729">
    <property type="term" value="F:ceramide kinase activity"/>
    <property type="evidence" value="ECO:0007669"/>
    <property type="project" value="TreeGrafter"/>
</dbReference>
<dbReference type="OrthoDB" id="530923at2759"/>